<name>A0A5E6MF98_9BACT</name>
<dbReference type="Pfam" id="PF18480">
    <property type="entry name" value="DUF5615"/>
    <property type="match status" value="1"/>
</dbReference>
<dbReference type="EMBL" id="CABFVA020000120">
    <property type="protein sequence ID" value="VVM08167.1"/>
    <property type="molecule type" value="Genomic_DNA"/>
</dbReference>
<gene>
    <name evidence="2" type="ORF">MAMT_02158</name>
</gene>
<organism evidence="2 3">
    <name type="scientific">Methylacidimicrobium tartarophylax</name>
    <dbReference type="NCBI Taxonomy" id="1041768"/>
    <lineage>
        <taxon>Bacteria</taxon>
        <taxon>Pseudomonadati</taxon>
        <taxon>Verrucomicrobiota</taxon>
        <taxon>Methylacidimicrobium</taxon>
    </lineage>
</organism>
<dbReference type="InterPro" id="IPR041049">
    <property type="entry name" value="DUF5615"/>
</dbReference>
<sequence length="125" mass="14181">MKLFLEESLSPELANRLNRIGRYDAAHPLHIGRRGQPDHKVLEKCIAEDRILVTQNARDFRRLVGNAELHPGLIILPSVDREGTWRLLESALEFLEAKGKPEEAIVNHVLEVEKSGTMTFIPLPK</sequence>
<reference evidence="2 3" key="1">
    <citation type="submission" date="2019-09" db="EMBL/GenBank/DDBJ databases">
        <authorList>
            <person name="Cremers G."/>
        </authorList>
    </citation>
    <scope>NUCLEOTIDE SEQUENCE [LARGE SCALE GENOMIC DNA]</scope>
    <source>
        <strain evidence="2">4A</strain>
    </source>
</reference>
<evidence type="ECO:0000259" key="1">
    <source>
        <dbReference type="Pfam" id="PF18480"/>
    </source>
</evidence>
<evidence type="ECO:0000313" key="2">
    <source>
        <dbReference type="EMBL" id="VVM08167.1"/>
    </source>
</evidence>
<dbReference type="AlphaFoldDB" id="A0A5E6MF98"/>
<protein>
    <recommendedName>
        <fullName evidence="1">DUF5615 domain-containing protein</fullName>
    </recommendedName>
</protein>
<proteinExistence type="predicted"/>
<accession>A0A5E6MF98</accession>
<dbReference type="OrthoDB" id="122897at2"/>
<keyword evidence="3" id="KW-1185">Reference proteome</keyword>
<dbReference type="Proteomes" id="UP000334923">
    <property type="component" value="Unassembled WGS sequence"/>
</dbReference>
<evidence type="ECO:0000313" key="3">
    <source>
        <dbReference type="Proteomes" id="UP000334923"/>
    </source>
</evidence>
<feature type="domain" description="DUF5615" evidence="1">
    <location>
        <begin position="1"/>
        <end position="93"/>
    </location>
</feature>
<dbReference type="RefSeq" id="WP_142660983.1">
    <property type="nucleotide sequence ID" value="NZ_CABFVA020000120.1"/>
</dbReference>